<dbReference type="SUPFAM" id="SSF46966">
    <property type="entry name" value="Spectrin repeat"/>
    <property type="match status" value="3"/>
</dbReference>
<dbReference type="GO" id="GO:0003779">
    <property type="term" value="F:actin binding"/>
    <property type="evidence" value="ECO:0007669"/>
    <property type="project" value="UniProtKB-KW"/>
</dbReference>
<dbReference type="InterPro" id="IPR002017">
    <property type="entry name" value="Spectrin_repeat"/>
</dbReference>
<proteinExistence type="predicted"/>
<evidence type="ECO:0000313" key="5">
    <source>
        <dbReference type="Proteomes" id="UP000653454"/>
    </source>
</evidence>
<sequence>MYPRLPRLGLHITRCLQVRLESIGAEDIVDGNPRLILGLVWTIILRFQIQEIEIDVDEENESSEKKSAKDALLLWCQRKTSGYHGVHIHNFSDSWRSGLGFNALIHAHRPDLFRWHEVPTTDHVETLNHAFDVAHNNLGIPKLLDAEDVDTTRPDEKSVMTYVASYYHTFARMKNEQKSGRRIANIIGQLMDIDARKAQYSRLLSALLEWIRLKIDELSDRDLPNSLDGIQRLLLAFKQYRTVEKPPKYKERSEIEALFFDINTQHKSLVGEAWSPEGQLPQDLERAWQQLEQAEHAREIALRTELLRQQRLEQLNYKFNTKSVLRKGYLKEMIQVLSDPRYGSNLAQVDATVKKHEAISADILARKERFEDLSNMAAELVRERYHGAAAVQACSESVLSRWHALLALLERHRAALHALAALMALHRETDARLNTVRDMKAAFHSEEVGRHLSDVERLLQAHALQELQLGALDDAIRKLVRQVPA</sequence>
<evidence type="ECO:0000256" key="2">
    <source>
        <dbReference type="ARBA" id="ARBA00023203"/>
    </source>
</evidence>
<accession>A0A8S4G5Z3</accession>
<dbReference type="Pfam" id="PF00435">
    <property type="entry name" value="Spectrin"/>
    <property type="match status" value="2"/>
</dbReference>
<keyword evidence="1" id="KW-0677">Repeat</keyword>
<feature type="domain" description="Calponin-homology (CH)" evidence="3">
    <location>
        <begin position="66"/>
        <end position="171"/>
    </location>
</feature>
<dbReference type="Proteomes" id="UP000653454">
    <property type="component" value="Unassembled WGS sequence"/>
</dbReference>
<reference evidence="4" key="1">
    <citation type="submission" date="2020-11" db="EMBL/GenBank/DDBJ databases">
        <authorList>
            <person name="Whiteford S."/>
        </authorList>
    </citation>
    <scope>NUCLEOTIDE SEQUENCE</scope>
</reference>
<keyword evidence="5" id="KW-1185">Reference proteome</keyword>
<comment type="caution">
    <text evidence="4">The sequence shown here is derived from an EMBL/GenBank/DDBJ whole genome shotgun (WGS) entry which is preliminary data.</text>
</comment>
<dbReference type="Pfam" id="PF00307">
    <property type="entry name" value="CH"/>
    <property type="match status" value="1"/>
</dbReference>
<dbReference type="Gene3D" id="1.10.418.10">
    <property type="entry name" value="Calponin-like domain"/>
    <property type="match status" value="2"/>
</dbReference>
<gene>
    <name evidence="4" type="ORF">PLXY2_LOCUS12714</name>
</gene>
<dbReference type="InterPro" id="IPR001715">
    <property type="entry name" value="CH_dom"/>
</dbReference>
<keyword evidence="2" id="KW-0009">Actin-binding</keyword>
<evidence type="ECO:0000256" key="1">
    <source>
        <dbReference type="ARBA" id="ARBA00022737"/>
    </source>
</evidence>
<protein>
    <submittedName>
        <fullName evidence="4">(diamondback moth) hypothetical protein</fullName>
    </submittedName>
</protein>
<dbReference type="AlphaFoldDB" id="A0A8S4G5Z3"/>
<evidence type="ECO:0000313" key="4">
    <source>
        <dbReference type="EMBL" id="CAG9134418.1"/>
    </source>
</evidence>
<dbReference type="FunFam" id="1.10.418.10:FF:000001">
    <property type="entry name" value="Actinin alpha 1"/>
    <property type="match status" value="1"/>
</dbReference>
<dbReference type="SMART" id="SM00033">
    <property type="entry name" value="CH"/>
    <property type="match status" value="1"/>
</dbReference>
<dbReference type="FunFam" id="1.20.58.60:FF:000145">
    <property type="entry name" value="Spectrin beta chain, non-erythrocytic"/>
    <property type="match status" value="1"/>
</dbReference>
<dbReference type="InterPro" id="IPR018159">
    <property type="entry name" value="Spectrin/alpha-actinin"/>
</dbReference>
<dbReference type="Gene3D" id="1.20.58.60">
    <property type="match status" value="1"/>
</dbReference>
<dbReference type="PANTHER" id="PTHR11915">
    <property type="entry name" value="SPECTRIN/FILAMIN RELATED CYTOSKELETAL PROTEIN"/>
    <property type="match status" value="1"/>
</dbReference>
<dbReference type="PROSITE" id="PS00020">
    <property type="entry name" value="ACTININ_2"/>
    <property type="match status" value="1"/>
</dbReference>
<dbReference type="SMART" id="SM00150">
    <property type="entry name" value="SPEC"/>
    <property type="match status" value="2"/>
</dbReference>
<dbReference type="SUPFAM" id="SSF47576">
    <property type="entry name" value="Calponin-homology domain, CH-domain"/>
    <property type="match status" value="1"/>
</dbReference>
<dbReference type="GO" id="GO:0005737">
    <property type="term" value="C:cytoplasm"/>
    <property type="evidence" value="ECO:0007669"/>
    <property type="project" value="UniProtKB-ARBA"/>
</dbReference>
<dbReference type="InterPro" id="IPR036872">
    <property type="entry name" value="CH_dom_sf"/>
</dbReference>
<dbReference type="InterPro" id="IPR001589">
    <property type="entry name" value="Actinin_actin-bd_CS"/>
</dbReference>
<dbReference type="EMBL" id="CAJHNJ030000078">
    <property type="protein sequence ID" value="CAG9134418.1"/>
    <property type="molecule type" value="Genomic_DNA"/>
</dbReference>
<dbReference type="CDD" id="cd00176">
    <property type="entry name" value="SPEC"/>
    <property type="match status" value="1"/>
</dbReference>
<evidence type="ECO:0000259" key="3">
    <source>
        <dbReference type="PROSITE" id="PS50021"/>
    </source>
</evidence>
<name>A0A8S4G5Z3_PLUXY</name>
<dbReference type="PROSITE" id="PS50021">
    <property type="entry name" value="CH"/>
    <property type="match status" value="1"/>
</dbReference>
<organism evidence="4 5">
    <name type="scientific">Plutella xylostella</name>
    <name type="common">Diamondback moth</name>
    <name type="synonym">Plutella maculipennis</name>
    <dbReference type="NCBI Taxonomy" id="51655"/>
    <lineage>
        <taxon>Eukaryota</taxon>
        <taxon>Metazoa</taxon>
        <taxon>Ecdysozoa</taxon>
        <taxon>Arthropoda</taxon>
        <taxon>Hexapoda</taxon>
        <taxon>Insecta</taxon>
        <taxon>Pterygota</taxon>
        <taxon>Neoptera</taxon>
        <taxon>Endopterygota</taxon>
        <taxon>Lepidoptera</taxon>
        <taxon>Glossata</taxon>
        <taxon>Ditrysia</taxon>
        <taxon>Yponomeutoidea</taxon>
        <taxon>Plutellidae</taxon>
        <taxon>Plutella</taxon>
    </lineage>
</organism>